<dbReference type="EMBL" id="NJBO01000001">
    <property type="protein sequence ID" value="TKJ44281.1"/>
    <property type="molecule type" value="Genomic_DNA"/>
</dbReference>
<gene>
    <name evidence="1" type="ORF">CEE36_00635</name>
</gene>
<accession>A0A532VAT4</accession>
<organism evidence="1 2">
    <name type="scientific">candidate division TA06 bacterium B3_TA06</name>
    <dbReference type="NCBI Taxonomy" id="2012487"/>
    <lineage>
        <taxon>Bacteria</taxon>
        <taxon>Bacteria division TA06</taxon>
    </lineage>
</organism>
<dbReference type="AlphaFoldDB" id="A0A532VAT4"/>
<sequence length="251" mass="26980">MKRTPLILATLLILTVLLPGCRERIVYTGPGDWLLLVDDPDDGNVPYNGHYLYVDADFSDEILGFKVESYGSIPDATRDVQFAVYFDTDRDATTGLSTSTPGWGAEAVPNDIGADYMMFVGSDTADGSIINENLVFAWDATLVTPGWSEVGQTGSLYQATDADSVKGSVTKEDLNNPTGQIDVVAILLCDPDGEAYYDHIPDQNEGHATIDLESGSATQAFSQSAGVTINLSSGRRVSLITGKELILEEAR</sequence>
<proteinExistence type="predicted"/>
<protein>
    <submittedName>
        <fullName evidence="1">Uncharacterized protein</fullName>
    </submittedName>
</protein>
<evidence type="ECO:0000313" key="1">
    <source>
        <dbReference type="EMBL" id="TKJ44281.1"/>
    </source>
</evidence>
<evidence type="ECO:0000313" key="2">
    <source>
        <dbReference type="Proteomes" id="UP000317778"/>
    </source>
</evidence>
<comment type="caution">
    <text evidence="1">The sequence shown here is derived from an EMBL/GenBank/DDBJ whole genome shotgun (WGS) entry which is preliminary data.</text>
</comment>
<dbReference type="Proteomes" id="UP000317778">
    <property type="component" value="Unassembled WGS sequence"/>
</dbReference>
<name>A0A532VAT4_UNCT6</name>
<reference evidence="1 2" key="1">
    <citation type="submission" date="2017-06" db="EMBL/GenBank/DDBJ databases">
        <title>Novel microbial phyla capable of carbon fixation and sulfur reduction in deep-sea sediments.</title>
        <authorList>
            <person name="Huang J."/>
            <person name="Baker B."/>
            <person name="Wang Y."/>
        </authorList>
    </citation>
    <scope>NUCLEOTIDE SEQUENCE [LARGE SCALE GENOMIC DNA]</scope>
    <source>
        <strain evidence="1">B3_TA06</strain>
    </source>
</reference>